<reference evidence="2" key="1">
    <citation type="journal article" date="2015" name="Nat. Genet.">
        <title>The genome and transcriptome of the zoonotic hookworm Ancylostoma ceylanicum identify infection-specific gene families.</title>
        <authorList>
            <person name="Schwarz E.M."/>
            <person name="Hu Y."/>
            <person name="Antoshechkin I."/>
            <person name="Miller M.M."/>
            <person name="Sternberg P.W."/>
            <person name="Aroian R.V."/>
        </authorList>
    </citation>
    <scope>NUCLEOTIDE SEQUENCE</scope>
    <source>
        <strain evidence="2">HY135</strain>
    </source>
</reference>
<gene>
    <name evidence="1" type="primary">Acey_s0242.g3457</name>
    <name evidence="1" type="ORF">Y032_0242g3457</name>
</gene>
<dbReference type="Gene3D" id="3.60.10.10">
    <property type="entry name" value="Endonuclease/exonuclease/phosphatase"/>
    <property type="match status" value="1"/>
</dbReference>
<name>A0A016SEI3_9BILA</name>
<dbReference type="Proteomes" id="UP000024635">
    <property type="component" value="Unassembled WGS sequence"/>
</dbReference>
<evidence type="ECO:0008006" key="3">
    <source>
        <dbReference type="Google" id="ProtNLM"/>
    </source>
</evidence>
<sequence>MLNLRIGTINCQILRTDTRIVELEEAASEVSFDIIGLSGTQQTGSSVLRLQRSAHTIFLSDSIGFLVNKRWIDCCSFYFVPERVSFVDDRMVTGYLRVNQVYAPTTAHTDDEYYEFLDHVTVAINTRRSTSPRKKCTKIVIGDFNAKIGCGNAEEQYIGPYGLEVRN</sequence>
<comment type="caution">
    <text evidence="1">The sequence shown here is derived from an EMBL/GenBank/DDBJ whole genome shotgun (WGS) entry which is preliminary data.</text>
</comment>
<organism evidence="1 2">
    <name type="scientific">Ancylostoma ceylanicum</name>
    <dbReference type="NCBI Taxonomy" id="53326"/>
    <lineage>
        <taxon>Eukaryota</taxon>
        <taxon>Metazoa</taxon>
        <taxon>Ecdysozoa</taxon>
        <taxon>Nematoda</taxon>
        <taxon>Chromadorea</taxon>
        <taxon>Rhabditida</taxon>
        <taxon>Rhabditina</taxon>
        <taxon>Rhabditomorpha</taxon>
        <taxon>Strongyloidea</taxon>
        <taxon>Ancylostomatidae</taxon>
        <taxon>Ancylostomatinae</taxon>
        <taxon>Ancylostoma</taxon>
    </lineage>
</organism>
<dbReference type="SUPFAM" id="SSF56219">
    <property type="entry name" value="DNase I-like"/>
    <property type="match status" value="1"/>
</dbReference>
<dbReference type="OrthoDB" id="5824787at2759"/>
<evidence type="ECO:0000313" key="1">
    <source>
        <dbReference type="EMBL" id="EYB88786.1"/>
    </source>
</evidence>
<dbReference type="AlphaFoldDB" id="A0A016SEI3"/>
<dbReference type="EMBL" id="JARK01001578">
    <property type="protein sequence ID" value="EYB88786.1"/>
    <property type="molecule type" value="Genomic_DNA"/>
</dbReference>
<evidence type="ECO:0000313" key="2">
    <source>
        <dbReference type="Proteomes" id="UP000024635"/>
    </source>
</evidence>
<keyword evidence="2" id="KW-1185">Reference proteome</keyword>
<dbReference type="InterPro" id="IPR036691">
    <property type="entry name" value="Endo/exonu/phosph_ase_sf"/>
</dbReference>
<accession>A0A016SEI3</accession>
<proteinExistence type="predicted"/>
<protein>
    <recommendedName>
        <fullName evidence="3">Endonuclease/exonuclease/phosphatase domain-containing protein</fullName>
    </recommendedName>
</protein>